<dbReference type="GO" id="GO:0008483">
    <property type="term" value="F:transaminase activity"/>
    <property type="evidence" value="ECO:0007669"/>
    <property type="project" value="UniProtKB-KW"/>
</dbReference>
<dbReference type="Gene3D" id="2.40.30.110">
    <property type="entry name" value="Aminomethyltransferase beta-barrel domains"/>
    <property type="match status" value="1"/>
</dbReference>
<feature type="domain" description="Aminomethyltransferase C-terminal" evidence="14">
    <location>
        <begin position="308"/>
        <end position="387"/>
    </location>
</feature>
<dbReference type="NCBIfam" id="NF001567">
    <property type="entry name" value="PRK00389.1"/>
    <property type="match status" value="1"/>
</dbReference>
<dbReference type="FunFam" id="2.40.30.110:FF:000002">
    <property type="entry name" value="Aminomethyltransferase"/>
    <property type="match status" value="1"/>
</dbReference>
<dbReference type="SUPFAM" id="SSF101790">
    <property type="entry name" value="Aminomethyltransferase beta-barrel domain"/>
    <property type="match status" value="1"/>
</dbReference>
<evidence type="ECO:0000259" key="14">
    <source>
        <dbReference type="Pfam" id="PF08669"/>
    </source>
</evidence>
<feature type="domain" description="GCVT N-terminal" evidence="13">
    <location>
        <begin position="28"/>
        <end position="283"/>
    </location>
</feature>
<dbReference type="SUPFAM" id="SSF103025">
    <property type="entry name" value="Folate-binding domain"/>
    <property type="match status" value="1"/>
</dbReference>
<dbReference type="FunFam" id="4.10.1250.10:FF:000002">
    <property type="entry name" value="Aminomethyltransferase"/>
    <property type="match status" value="1"/>
</dbReference>
<keyword evidence="6 12" id="KW-0808">Transferase</keyword>
<dbReference type="GO" id="GO:0005739">
    <property type="term" value="C:mitochondrion"/>
    <property type="evidence" value="ECO:0007669"/>
    <property type="project" value="UniProtKB-SubCell"/>
</dbReference>
<evidence type="ECO:0000256" key="2">
    <source>
        <dbReference type="ARBA" id="ARBA00008609"/>
    </source>
</evidence>
<dbReference type="GO" id="GO:0005960">
    <property type="term" value="C:glycine cleavage complex"/>
    <property type="evidence" value="ECO:0007669"/>
    <property type="project" value="InterPro"/>
</dbReference>
<dbReference type="InterPro" id="IPR013977">
    <property type="entry name" value="GcvT_C"/>
</dbReference>
<protein>
    <recommendedName>
        <fullName evidence="4 12">Aminomethyltransferase</fullName>
        <ecNumber evidence="4 12">2.1.2.10</ecNumber>
    </recommendedName>
    <alternativeName>
        <fullName evidence="9 12">Glycine cleavage system T protein</fullName>
    </alternativeName>
</protein>
<dbReference type="Pfam" id="PF08669">
    <property type="entry name" value="GCV_T_C"/>
    <property type="match status" value="1"/>
</dbReference>
<dbReference type="STRING" id="1209962.L0PF83"/>
<dbReference type="FunFam" id="3.30.70.1400:FF:000001">
    <property type="entry name" value="Aminomethyltransferase"/>
    <property type="match status" value="1"/>
</dbReference>
<dbReference type="InterPro" id="IPR006222">
    <property type="entry name" value="GCVT_N"/>
</dbReference>
<dbReference type="AlphaFoldDB" id="L0PF83"/>
<comment type="caution">
    <text evidence="15">The sequence shown here is derived from an EMBL/GenBank/DDBJ whole genome shotgun (WGS) entry which is preliminary data.</text>
</comment>
<comment type="subcellular location">
    <subcellularLocation>
        <location evidence="1 12">Mitochondrion</location>
    </subcellularLocation>
</comment>
<comment type="similarity">
    <text evidence="2 12">Belongs to the GcvT family.</text>
</comment>
<evidence type="ECO:0000259" key="13">
    <source>
        <dbReference type="Pfam" id="PF01571"/>
    </source>
</evidence>
<dbReference type="FunCoup" id="L0PF83">
    <property type="interactions" value="190"/>
</dbReference>
<keyword evidence="7 12" id="KW-0809">Transit peptide</keyword>
<comment type="function">
    <text evidence="12">The glycine cleavage system catalyzes the degradation of glycine.</text>
</comment>
<dbReference type="InterPro" id="IPR028896">
    <property type="entry name" value="GcvT/YgfZ/DmdA"/>
</dbReference>
<dbReference type="InterPro" id="IPR029043">
    <property type="entry name" value="GcvT/YgfZ_C"/>
</dbReference>
<dbReference type="Proteomes" id="UP000010422">
    <property type="component" value="Unassembled WGS sequence"/>
</dbReference>
<organism evidence="16">
    <name type="scientific">Pneumocystis jirovecii</name>
    <name type="common">Human pneumocystis pneumonia agent</name>
    <dbReference type="NCBI Taxonomy" id="42068"/>
    <lineage>
        <taxon>Eukaryota</taxon>
        <taxon>Fungi</taxon>
        <taxon>Dikarya</taxon>
        <taxon>Ascomycota</taxon>
        <taxon>Taphrinomycotina</taxon>
        <taxon>Pneumocystomycetes</taxon>
        <taxon>Pneumocystaceae</taxon>
        <taxon>Pneumocystis</taxon>
    </lineage>
</organism>
<comment type="catalytic activity">
    <reaction evidence="10 12">
        <text>N(6)-[(R)-S(8)-aminomethyldihydrolipoyl]-L-lysyl-[protein] + (6S)-5,6,7,8-tetrahydrofolate = N(6)-[(R)-dihydrolipoyl]-L-lysyl-[protein] + (6R)-5,10-methylene-5,6,7,8-tetrahydrofolate + NH4(+)</text>
        <dbReference type="Rhea" id="RHEA:16945"/>
        <dbReference type="Rhea" id="RHEA-COMP:10475"/>
        <dbReference type="Rhea" id="RHEA-COMP:10492"/>
        <dbReference type="ChEBI" id="CHEBI:15636"/>
        <dbReference type="ChEBI" id="CHEBI:28938"/>
        <dbReference type="ChEBI" id="CHEBI:57453"/>
        <dbReference type="ChEBI" id="CHEBI:83100"/>
        <dbReference type="ChEBI" id="CHEBI:83143"/>
        <dbReference type="EC" id="2.1.2.10"/>
    </reaction>
</comment>
<evidence type="ECO:0000256" key="11">
    <source>
        <dbReference type="PIRSR" id="PIRSR006487-1"/>
    </source>
</evidence>
<dbReference type="InParanoid" id="L0PF83"/>
<evidence type="ECO:0000256" key="4">
    <source>
        <dbReference type="ARBA" id="ARBA00012616"/>
    </source>
</evidence>
<comment type="subunit">
    <text evidence="3 12">The glycine cleavage system is composed of four proteins: P, T, L and H.</text>
</comment>
<proteinExistence type="inferred from homology"/>
<evidence type="ECO:0000313" key="16">
    <source>
        <dbReference type="Proteomes" id="UP000010422"/>
    </source>
</evidence>
<evidence type="ECO:0000256" key="6">
    <source>
        <dbReference type="ARBA" id="ARBA00022679"/>
    </source>
</evidence>
<evidence type="ECO:0000256" key="8">
    <source>
        <dbReference type="ARBA" id="ARBA00023128"/>
    </source>
</evidence>
<dbReference type="EC" id="2.1.2.10" evidence="4 12"/>
<evidence type="ECO:0000256" key="5">
    <source>
        <dbReference type="ARBA" id="ARBA00022576"/>
    </source>
</evidence>
<evidence type="ECO:0000313" key="15">
    <source>
        <dbReference type="EMBL" id="CCJ31028.1"/>
    </source>
</evidence>
<dbReference type="GO" id="GO:0004047">
    <property type="term" value="F:aminomethyltransferase activity"/>
    <property type="evidence" value="ECO:0007669"/>
    <property type="project" value="UniProtKB-EC"/>
</dbReference>
<evidence type="ECO:0000256" key="1">
    <source>
        <dbReference type="ARBA" id="ARBA00004173"/>
    </source>
</evidence>
<dbReference type="Gene3D" id="3.30.70.1400">
    <property type="entry name" value="Aminomethyltransferase beta-barrel domains"/>
    <property type="match status" value="1"/>
</dbReference>
<feature type="binding site" evidence="11">
    <location>
        <position position="220"/>
    </location>
    <ligand>
        <name>substrate</name>
    </ligand>
</feature>
<dbReference type="InterPro" id="IPR027266">
    <property type="entry name" value="TrmE/GcvT-like"/>
</dbReference>
<dbReference type="Gene3D" id="4.10.1250.10">
    <property type="entry name" value="Aminomethyltransferase fragment"/>
    <property type="match status" value="1"/>
</dbReference>
<keyword evidence="8 12" id="KW-0496">Mitochondrion</keyword>
<dbReference type="Pfam" id="PF01571">
    <property type="entry name" value="GCV_T"/>
    <property type="match status" value="1"/>
</dbReference>
<dbReference type="InterPro" id="IPR006223">
    <property type="entry name" value="GcvT"/>
</dbReference>
<evidence type="ECO:0000256" key="7">
    <source>
        <dbReference type="ARBA" id="ARBA00022946"/>
    </source>
</evidence>
<dbReference type="PANTHER" id="PTHR43757:SF2">
    <property type="entry name" value="AMINOMETHYLTRANSFERASE, MITOCHONDRIAL"/>
    <property type="match status" value="1"/>
</dbReference>
<name>L0PF83_PNEJI</name>
<dbReference type="PANTHER" id="PTHR43757">
    <property type="entry name" value="AMINOMETHYLTRANSFERASE"/>
    <property type="match status" value="1"/>
</dbReference>
<evidence type="ECO:0000256" key="9">
    <source>
        <dbReference type="ARBA" id="ARBA00031395"/>
    </source>
</evidence>
<dbReference type="VEuPathDB" id="FungiDB:PNEJI1_001421"/>
<accession>L0PF83</accession>
<sequence>MHHLTHSIIPLRFLRFSCVFSPHHKTPLYDLHIEYGAKMTEFAGFWMPLFYADQSILESHLHVRSKAAVFDVSHMIFRVSGSQAAPFLESLTPSDIQQLPLGTSVLSVLLNTDGGIEDDLMVYRHEDNVFYLVTNAATRSKNIKYFADHLRAWDNTHVKVEERTEAALLALQGPLSASILQTHTHYDLSTVKFGGFVSAKVAGVDTYVSRTGYTGEDGFEISIPSKHAVSVLRAFLRTSDALRLAGLGARDSLRLEAGMCLYGTDIDHMVTPVEASLSWIIGKRRREEGGFPGDLRILKQLREGVQHKRVGLVVKGAPARRRASHGASILSADGSEKIGHVTSGCPSPSLGKNIAMGYIKTGYHKKDTQVTVDVRGKPRNALVSKIPWITTKYYR</sequence>
<keyword evidence="5 12" id="KW-0032">Aminotransferase</keyword>
<dbReference type="NCBIfam" id="TIGR00528">
    <property type="entry name" value="gcvT"/>
    <property type="match status" value="1"/>
</dbReference>
<gene>
    <name evidence="15" type="ORF">PNEJI1_001421</name>
</gene>
<dbReference type="GO" id="GO:0006546">
    <property type="term" value="P:glycine catabolic process"/>
    <property type="evidence" value="ECO:0007669"/>
    <property type="project" value="InterPro"/>
</dbReference>
<evidence type="ECO:0000256" key="12">
    <source>
        <dbReference type="RuleBase" id="RU003981"/>
    </source>
</evidence>
<reference evidence="15 16" key="1">
    <citation type="journal article" date="2012" name="MBio">
        <title>De novo assembly of the Pneumocystis jirovecii genome from a single bronchoalveolar lavage fluid specimen from a patient.</title>
        <authorList>
            <person name="Cisse O.H."/>
            <person name="Pagni M."/>
            <person name="Hauser P.M."/>
        </authorList>
    </citation>
    <scope>NUCLEOTIDE SEQUENCE [LARGE SCALE GENOMIC DNA]</scope>
    <source>
        <strain evidence="15 16">SE8</strain>
    </source>
</reference>
<evidence type="ECO:0000256" key="10">
    <source>
        <dbReference type="ARBA" id="ARBA00047665"/>
    </source>
</evidence>
<dbReference type="EMBL" id="CAKM01000276">
    <property type="protein sequence ID" value="CCJ31028.1"/>
    <property type="molecule type" value="Genomic_DNA"/>
</dbReference>
<evidence type="ECO:0000256" key="3">
    <source>
        <dbReference type="ARBA" id="ARBA00011690"/>
    </source>
</evidence>
<dbReference type="Gene3D" id="3.30.1360.120">
    <property type="entry name" value="Probable tRNA modification gtpase trme, domain 1"/>
    <property type="match status" value="1"/>
</dbReference>
<dbReference type="PIRSF" id="PIRSF006487">
    <property type="entry name" value="GcvT"/>
    <property type="match status" value="1"/>
</dbReference>